<gene>
    <name evidence="1" type="ORF">OOJ96_07150</name>
</gene>
<keyword evidence="2" id="KW-1185">Reference proteome</keyword>
<comment type="caution">
    <text evidence="1">The sequence shown here is derived from an EMBL/GenBank/DDBJ whole genome shotgun (WGS) entry which is preliminary data.</text>
</comment>
<name>A0ACC7PC17_9PSED</name>
<proteinExistence type="predicted"/>
<dbReference type="EMBL" id="JAPEQY010000004">
    <property type="protein sequence ID" value="MFO2477181.1"/>
    <property type="molecule type" value="Genomic_DNA"/>
</dbReference>
<evidence type="ECO:0000313" key="2">
    <source>
        <dbReference type="Proteomes" id="UP001637618"/>
    </source>
</evidence>
<protein>
    <submittedName>
        <fullName evidence="1">Uncharacterized protein</fullName>
    </submittedName>
</protein>
<reference evidence="1" key="1">
    <citation type="submission" date="2022-11" db="EMBL/GenBank/DDBJ databases">
        <title>Draft genome sequences of strains of Pseudomonas imrae sp. nov.</title>
        <authorList>
            <person name="Salva Serra F."/>
            <person name="Nimje P."/>
            <person name="Moore E.R.B."/>
            <person name="Marathe N.P."/>
        </authorList>
    </citation>
    <scope>NUCLEOTIDE SEQUENCE</scope>
    <source>
        <strain evidence="1">15FMM2</strain>
    </source>
</reference>
<organism evidence="1 2">
    <name type="scientific">Pseudomonas imrae</name>
    <dbReference type="NCBI Taxonomy" id="2992837"/>
    <lineage>
        <taxon>Bacteria</taxon>
        <taxon>Pseudomonadati</taxon>
        <taxon>Pseudomonadota</taxon>
        <taxon>Gammaproteobacteria</taxon>
        <taxon>Pseudomonadales</taxon>
        <taxon>Pseudomonadaceae</taxon>
        <taxon>Pseudomonas</taxon>
    </lineage>
</organism>
<dbReference type="Proteomes" id="UP001637618">
    <property type="component" value="Unassembled WGS sequence"/>
</dbReference>
<accession>A0ACC7PC17</accession>
<evidence type="ECO:0000313" key="1">
    <source>
        <dbReference type="EMBL" id="MFO2477181.1"/>
    </source>
</evidence>
<sequence>MTTAQLSTPSALPSIEQGAHYDLIKAAIPECLTKSSAERRLTLKRTRPAVPSWYAAACDGDKPPPERAAALA</sequence>